<feature type="transmembrane region" description="Helical" evidence="1">
    <location>
        <begin position="152"/>
        <end position="175"/>
    </location>
</feature>
<reference evidence="2 3" key="1">
    <citation type="submission" date="2016-05" db="EMBL/GenBank/DDBJ databases">
        <title>Genome sequence of Pseudomonas stutzeri 273 and identification of the exopolysaccharide biosynthesis locus.</title>
        <authorList>
            <person name="Wu S."/>
            <person name="Sun C."/>
        </authorList>
    </citation>
    <scope>NUCLEOTIDE SEQUENCE [LARGE SCALE GENOMIC DNA]</scope>
    <source>
        <strain evidence="2 3">273</strain>
    </source>
</reference>
<dbReference type="Proteomes" id="UP000077787">
    <property type="component" value="Chromosome"/>
</dbReference>
<dbReference type="RefSeq" id="WP_045425561.1">
    <property type="nucleotide sequence ID" value="NZ_CP015641.1"/>
</dbReference>
<feature type="transmembrane region" description="Helical" evidence="1">
    <location>
        <begin position="64"/>
        <end position="86"/>
    </location>
</feature>
<organism evidence="2 3">
    <name type="scientific">Stutzerimonas stutzeri</name>
    <name type="common">Pseudomonas stutzeri</name>
    <dbReference type="NCBI Taxonomy" id="316"/>
    <lineage>
        <taxon>Bacteria</taxon>
        <taxon>Pseudomonadati</taxon>
        <taxon>Pseudomonadota</taxon>
        <taxon>Gammaproteobacteria</taxon>
        <taxon>Pseudomonadales</taxon>
        <taxon>Pseudomonadaceae</taxon>
        <taxon>Stutzerimonas</taxon>
    </lineage>
</organism>
<evidence type="ECO:0000313" key="3">
    <source>
        <dbReference type="Proteomes" id="UP000077787"/>
    </source>
</evidence>
<dbReference type="EMBL" id="CP015641">
    <property type="protein sequence ID" value="ANF23653.1"/>
    <property type="molecule type" value="Genomic_DNA"/>
</dbReference>
<gene>
    <name evidence="2" type="ORF">PS273GM_00100</name>
</gene>
<proteinExistence type="predicted"/>
<keyword evidence="1" id="KW-1133">Transmembrane helix</keyword>
<feature type="transmembrane region" description="Helical" evidence="1">
    <location>
        <begin position="28"/>
        <end position="52"/>
    </location>
</feature>
<feature type="transmembrane region" description="Helical" evidence="1">
    <location>
        <begin position="256"/>
        <end position="277"/>
    </location>
</feature>
<protein>
    <submittedName>
        <fullName evidence="2">Uncharacterized protein</fullName>
    </submittedName>
</protein>
<accession>A0A172WJL1</accession>
<dbReference type="OrthoDB" id="7216522at2"/>
<feature type="transmembrane region" description="Helical" evidence="1">
    <location>
        <begin position="289"/>
        <end position="307"/>
    </location>
</feature>
<feature type="transmembrane region" description="Helical" evidence="1">
    <location>
        <begin position="229"/>
        <end position="249"/>
    </location>
</feature>
<keyword evidence="1" id="KW-0812">Transmembrane</keyword>
<feature type="transmembrane region" description="Helical" evidence="1">
    <location>
        <begin position="92"/>
        <end position="109"/>
    </location>
</feature>
<feature type="transmembrane region" description="Helical" evidence="1">
    <location>
        <begin position="187"/>
        <end position="209"/>
    </location>
</feature>
<sequence length="326" mass="34619">MKVGLLAAIAATFSWSLLYIFPSLIGEYSLFDLAVVSYGFAGLGSLLVLFIYRSEVKKLKLTDWAWAALLGFLGYIGYFFLITTAVLAAGPVIPPVMMGSVPIVLAIAGNMRSASVPWRAIAGPLMVAALGIGLVNLSVFDFSSATQMRSTSSILLGLLVSLLAITSWTGFGLLNESALARRPGMSPMLWSAMLIFMCSVEMLAFIPVGLYLKLSNYASQPSGLVGTDALFICGLIQGFGATLAGAWAWSVATRRLPLALSAQLIASQTLYATALGLLVHDRWPAPTEAIGTGLLFFGVVWAIQAFYSRQARAHSIDGSLANETAT</sequence>
<keyword evidence="1" id="KW-0472">Membrane</keyword>
<dbReference type="AlphaFoldDB" id="A0A172WJL1"/>
<evidence type="ECO:0000256" key="1">
    <source>
        <dbReference type="SAM" id="Phobius"/>
    </source>
</evidence>
<name>A0A172WJL1_STUST</name>
<evidence type="ECO:0000313" key="2">
    <source>
        <dbReference type="EMBL" id="ANF23653.1"/>
    </source>
</evidence>
<feature type="transmembrane region" description="Helical" evidence="1">
    <location>
        <begin position="121"/>
        <end position="140"/>
    </location>
</feature>